<keyword evidence="2" id="KW-1185">Reference proteome</keyword>
<dbReference type="AlphaFoldDB" id="A0A217EFJ5"/>
<reference evidence="2" key="1">
    <citation type="submission" date="2017-06" db="EMBL/GenBank/DDBJ databases">
        <authorList>
            <person name="Varghese N."/>
            <person name="Submissions S."/>
        </authorList>
    </citation>
    <scope>NUCLEOTIDE SEQUENCE [LARGE SCALE GENOMIC DNA]</scope>
    <source>
        <strain evidence="2">ANC 5114</strain>
    </source>
</reference>
<dbReference type="Proteomes" id="UP000243463">
    <property type="component" value="Unassembled WGS sequence"/>
</dbReference>
<dbReference type="OrthoDB" id="6704130at2"/>
<organism evidence="1 2">
    <name type="scientific">Acinetobacter apis</name>
    <dbReference type="NCBI Taxonomy" id="1229165"/>
    <lineage>
        <taxon>Bacteria</taxon>
        <taxon>Pseudomonadati</taxon>
        <taxon>Pseudomonadota</taxon>
        <taxon>Gammaproteobacteria</taxon>
        <taxon>Moraxellales</taxon>
        <taxon>Moraxellaceae</taxon>
        <taxon>Acinetobacter</taxon>
    </lineage>
</organism>
<name>A0A217EFJ5_9GAMM</name>
<dbReference type="EMBL" id="FZLN01000001">
    <property type="protein sequence ID" value="SNQ28956.1"/>
    <property type="molecule type" value="Genomic_DNA"/>
</dbReference>
<gene>
    <name evidence="1" type="ORF">SAMN05444584_0887</name>
</gene>
<dbReference type="RefSeq" id="WP_088822968.1">
    <property type="nucleotide sequence ID" value="NZ_FZLN01000001.1"/>
</dbReference>
<evidence type="ECO:0000313" key="2">
    <source>
        <dbReference type="Proteomes" id="UP000243463"/>
    </source>
</evidence>
<sequence length="312" mass="35350">MNKTSNRPEIITIEDQLFGSHVEHWSLLTDTPTETVPAWLGQALEHPEMPMGLCATEADMDEDAWLIQGPSQSLIQVAQVIEVENQQPRAVKIAFPVFNSPYKMPCQVERIICSDRHSQAVLRLSVGKQQAIVYAFDNLYSVNHNQYIADQRYAVSLSAWAYELDVVDPKESIVVDDPASIKHHRALNDILAQHQGVAPHNLQELIDQWQPQSEDDKAPLNVDFSKMVAYLHGEHLGQEDEAWFQGKIVGKTSTQFMQDTYTLFDVILLLSDQDESTLIRVATKNPAHNKFEINQYIRGNIWIQANIYSTAA</sequence>
<proteinExistence type="predicted"/>
<accession>A0A217EFJ5</accession>
<protein>
    <submittedName>
        <fullName evidence="1">Uncharacterized protein</fullName>
    </submittedName>
</protein>
<evidence type="ECO:0000313" key="1">
    <source>
        <dbReference type="EMBL" id="SNQ28956.1"/>
    </source>
</evidence>